<accession>A0AAE5BUC4</accession>
<feature type="domain" description="M23ase beta-sheet core" evidence="4">
    <location>
        <begin position="437"/>
        <end position="535"/>
    </location>
</feature>
<evidence type="ECO:0000259" key="4">
    <source>
        <dbReference type="Pfam" id="PF01551"/>
    </source>
</evidence>
<dbReference type="PROSITE" id="PS00600">
    <property type="entry name" value="AA_TRANSFER_CLASS_3"/>
    <property type="match status" value="1"/>
</dbReference>
<dbReference type="PANTHER" id="PTHR45688">
    <property type="match status" value="1"/>
</dbReference>
<dbReference type="PANTHER" id="PTHR45688:SF13">
    <property type="entry name" value="ALANINE--GLYOXYLATE AMINOTRANSFERASE 2-LIKE"/>
    <property type="match status" value="1"/>
</dbReference>
<feature type="domain" description="Aminoglycoside phosphotransferase" evidence="5">
    <location>
        <begin position="29"/>
        <end position="246"/>
    </location>
</feature>
<sequence length="1009" mass="109118">MTAFTTGNPSFSDRQLADLAARHFGLPGTIRPLPSERDQNARLTADGQDYVLKIANPAEDPGQIDLQNATMLHLARVGQSGIPRVVPTLSGADRALLDVNGQPSAMRLVTWVDGTPLAETTRSVAQLENLGRFMGGLSRSMQGFGHPQAFRPDFLWSLDHVIQLKDHAEDIADPTRRALVKNLFARYETGILPRLPRLRASVLHQDANDWNVITDPTDSTRIAGLIDFGDMCHGRTVNELAITIAYALLDTPDLYAATRALIQGFTAEFPLTEDEADLVFDLMRMRLVCSVCLSSRQSKLHPENDYLLISQAPAFALLERLERIDPGFMIALCRKAAGFDAVPGAGDIVADLSTRALHPILSTDPRRAARIALPTDGSRKGMPAFSDRAFDGWMAAQRPATLPKDIPFLGFGLYGEKRSVYTAAQFADAASDERRTRHLGIDIFAPAGTAIHASLDGTVESVTYNADPLDYGHTLILRHTTAAGRPFFTLYGHLGGSLPSLCRPGQTITAGDLIAHLGDWHENGGWAPHLHIQVITSLLTQQGNFFGVGHDSLWDVWTDISPDANLLLRLEPETFRIDPEPPETLLARRRKVIGPSLSISYREKLKIVRGRGPWLIDHTGRRYLDTVNNITHVGHCHPHVVEALARQAAELNTNTRYLHGAMPHLAERIAATMPGDLKVVTFVNSGTEANELALRIARTALAKKDTVVLDWGYHGNSGGTVDISPYKFKRKGGFPQPDFVQIAAFPDPYRGPHRGPDSGPAYAADIDRCLDATLARTGTGAATFIAESLSGVGGQVILPKGYLADVYARIRAQGGICIADEVQCGFGRVGPAFWGFATQGVFPDIVVLGKPIGNGHPLAAVVTTPDLAARFANGMEYFNSFGGNPVSMAVGHAVLDVIEAENLPARAVTTGEALMAGYRRLADRFPIIGDVRGMGLFVGVELVTDRDARTPAPEAADHVVDQLRLRGILASTDGPDDNVLKIKPPLVFGPDEAAILLAGTEAALSTLPN</sequence>
<dbReference type="InterPro" id="IPR015422">
    <property type="entry name" value="PyrdxlP-dep_Trfase_small"/>
</dbReference>
<proteinExistence type="inferred from homology"/>
<dbReference type="Proteomes" id="UP001193501">
    <property type="component" value="Unassembled WGS sequence"/>
</dbReference>
<evidence type="ECO:0000256" key="2">
    <source>
        <dbReference type="ARBA" id="ARBA00008954"/>
    </source>
</evidence>
<dbReference type="InterPro" id="IPR049704">
    <property type="entry name" value="Aminotrans_3_PPA_site"/>
</dbReference>
<dbReference type="InterPro" id="IPR015424">
    <property type="entry name" value="PyrdxlP-dep_Trfase"/>
</dbReference>
<keyword evidence="6" id="KW-0808">Transferase</keyword>
<dbReference type="InterPro" id="IPR011009">
    <property type="entry name" value="Kinase-like_dom_sf"/>
</dbReference>
<dbReference type="Gene3D" id="3.40.640.10">
    <property type="entry name" value="Type I PLP-dependent aspartate aminotransferase-like (Major domain)"/>
    <property type="match status" value="1"/>
</dbReference>
<evidence type="ECO:0000259" key="5">
    <source>
        <dbReference type="Pfam" id="PF01636"/>
    </source>
</evidence>
<dbReference type="Gene3D" id="2.70.70.10">
    <property type="entry name" value="Glucose Permease (Domain IIA)"/>
    <property type="match status" value="1"/>
</dbReference>
<dbReference type="Pfam" id="PF01636">
    <property type="entry name" value="APH"/>
    <property type="match status" value="1"/>
</dbReference>
<evidence type="ECO:0000313" key="6">
    <source>
        <dbReference type="EMBL" id="NBZ89990.1"/>
    </source>
</evidence>
<dbReference type="GO" id="GO:0008483">
    <property type="term" value="F:transaminase activity"/>
    <property type="evidence" value="ECO:0007669"/>
    <property type="project" value="UniProtKB-KW"/>
</dbReference>
<dbReference type="GO" id="GO:0030170">
    <property type="term" value="F:pyridoxal phosphate binding"/>
    <property type="evidence" value="ECO:0007669"/>
    <property type="project" value="InterPro"/>
</dbReference>
<keyword evidence="6" id="KW-0032">Aminotransferase</keyword>
<dbReference type="SUPFAM" id="SSF56112">
    <property type="entry name" value="Protein kinase-like (PK-like)"/>
    <property type="match status" value="1"/>
</dbReference>
<dbReference type="CDD" id="cd12797">
    <property type="entry name" value="M23_peptidase"/>
    <property type="match status" value="1"/>
</dbReference>
<evidence type="ECO:0000256" key="3">
    <source>
        <dbReference type="ARBA" id="ARBA00022898"/>
    </source>
</evidence>
<comment type="similarity">
    <text evidence="2">Belongs to the class-III pyridoxal-phosphate-dependent aminotransferase family.</text>
</comment>
<dbReference type="EMBL" id="JAABNR010000043">
    <property type="protein sequence ID" value="NBZ89990.1"/>
    <property type="molecule type" value="Genomic_DNA"/>
</dbReference>
<dbReference type="InterPro" id="IPR005814">
    <property type="entry name" value="Aminotrans_3"/>
</dbReference>
<dbReference type="SUPFAM" id="SSF51261">
    <property type="entry name" value="Duplicated hybrid motif"/>
    <property type="match status" value="1"/>
</dbReference>
<name>A0AAE5BUC4_9RHOB</name>
<keyword evidence="3" id="KW-0663">Pyridoxal phosphate</keyword>
<keyword evidence="7" id="KW-1185">Reference proteome</keyword>
<dbReference type="NCBIfam" id="NF004799">
    <property type="entry name" value="PRK06148.1"/>
    <property type="match status" value="1"/>
</dbReference>
<comment type="caution">
    <text evidence="6">The sequence shown here is derived from an EMBL/GenBank/DDBJ whole genome shotgun (WGS) entry which is preliminary data.</text>
</comment>
<organism evidence="6 7">
    <name type="scientific">Stagnihabitans tardus</name>
    <dbReference type="NCBI Taxonomy" id="2699202"/>
    <lineage>
        <taxon>Bacteria</taxon>
        <taxon>Pseudomonadati</taxon>
        <taxon>Pseudomonadota</taxon>
        <taxon>Alphaproteobacteria</taxon>
        <taxon>Rhodobacterales</taxon>
        <taxon>Paracoccaceae</taxon>
        <taxon>Stagnihabitans</taxon>
    </lineage>
</organism>
<dbReference type="Pfam" id="PF01551">
    <property type="entry name" value="Peptidase_M23"/>
    <property type="match status" value="1"/>
</dbReference>
<protein>
    <submittedName>
        <fullName evidence="6">Aminotransferase class III-fold pyridoxal phosphate-dependent enzyme</fullName>
    </submittedName>
</protein>
<dbReference type="SUPFAM" id="SSF53383">
    <property type="entry name" value="PLP-dependent transferases"/>
    <property type="match status" value="1"/>
</dbReference>
<evidence type="ECO:0000256" key="1">
    <source>
        <dbReference type="ARBA" id="ARBA00001933"/>
    </source>
</evidence>
<dbReference type="RefSeq" id="WP_168776778.1">
    <property type="nucleotide sequence ID" value="NZ_JAABNR010000043.1"/>
</dbReference>
<evidence type="ECO:0000313" key="7">
    <source>
        <dbReference type="Proteomes" id="UP001193501"/>
    </source>
</evidence>
<dbReference type="Pfam" id="PF00202">
    <property type="entry name" value="Aminotran_3"/>
    <property type="match status" value="1"/>
</dbReference>
<dbReference type="InterPro" id="IPR015421">
    <property type="entry name" value="PyrdxlP-dep_Trfase_major"/>
</dbReference>
<comment type="cofactor">
    <cofactor evidence="1">
        <name>pyridoxal 5'-phosphate</name>
        <dbReference type="ChEBI" id="CHEBI:597326"/>
    </cofactor>
</comment>
<dbReference type="InterPro" id="IPR002575">
    <property type="entry name" value="Aminoglycoside_PTrfase"/>
</dbReference>
<dbReference type="AlphaFoldDB" id="A0AAE5BUC4"/>
<dbReference type="InterPro" id="IPR016047">
    <property type="entry name" value="M23ase_b-sheet_dom"/>
</dbReference>
<reference evidence="6" key="1">
    <citation type="submission" date="2020-01" db="EMBL/GenBank/DDBJ databases">
        <authorList>
            <person name="Chen W.-M."/>
        </authorList>
    </citation>
    <scope>NUCLEOTIDE SEQUENCE</scope>
    <source>
        <strain evidence="6">CYK-10</strain>
    </source>
</reference>
<dbReference type="Gene3D" id="3.90.1200.10">
    <property type="match status" value="1"/>
</dbReference>
<gene>
    <name evidence="6" type="ORF">GV832_20605</name>
</gene>
<dbReference type="CDD" id="cd00610">
    <property type="entry name" value="OAT_like"/>
    <property type="match status" value="1"/>
</dbReference>
<dbReference type="Gene3D" id="3.90.1150.10">
    <property type="entry name" value="Aspartate Aminotransferase, domain 1"/>
    <property type="match status" value="1"/>
</dbReference>
<dbReference type="InterPro" id="IPR011055">
    <property type="entry name" value="Dup_hybrid_motif"/>
</dbReference>